<name>A0A835RZV8_VANPL</name>
<dbReference type="SUPFAM" id="SSF49764">
    <property type="entry name" value="HSP20-like chaperones"/>
    <property type="match status" value="1"/>
</dbReference>
<evidence type="ECO:0000313" key="4">
    <source>
        <dbReference type="EMBL" id="KAG0497700.1"/>
    </source>
</evidence>
<dbReference type="Proteomes" id="UP000636800">
    <property type="component" value="Chromosome 1"/>
</dbReference>
<keyword evidence="5" id="KW-1185">Reference proteome</keyword>
<evidence type="ECO:0000256" key="2">
    <source>
        <dbReference type="SAM" id="MobiDB-lite"/>
    </source>
</evidence>
<evidence type="ECO:0000259" key="3">
    <source>
        <dbReference type="Pfam" id="PF00011"/>
    </source>
</evidence>
<dbReference type="InterPro" id="IPR002068">
    <property type="entry name" value="A-crystallin/Hsp20_dom"/>
</dbReference>
<dbReference type="CDD" id="cd06464">
    <property type="entry name" value="ACD_sHsps-like"/>
    <property type="match status" value="1"/>
</dbReference>
<dbReference type="AlphaFoldDB" id="A0A835RZV8"/>
<accession>A0A835RZV8</accession>
<protein>
    <recommendedName>
        <fullName evidence="3">SHSP domain-containing protein</fullName>
    </recommendedName>
</protein>
<dbReference type="InterPro" id="IPR031107">
    <property type="entry name" value="Small_HSP"/>
</dbReference>
<gene>
    <name evidence="4" type="ORF">HPP92_002391</name>
</gene>
<organism evidence="4 5">
    <name type="scientific">Vanilla planifolia</name>
    <name type="common">Vanilla</name>
    <dbReference type="NCBI Taxonomy" id="51239"/>
    <lineage>
        <taxon>Eukaryota</taxon>
        <taxon>Viridiplantae</taxon>
        <taxon>Streptophyta</taxon>
        <taxon>Embryophyta</taxon>
        <taxon>Tracheophyta</taxon>
        <taxon>Spermatophyta</taxon>
        <taxon>Magnoliopsida</taxon>
        <taxon>Liliopsida</taxon>
        <taxon>Asparagales</taxon>
        <taxon>Orchidaceae</taxon>
        <taxon>Vanilloideae</taxon>
        <taxon>Vanilleae</taxon>
        <taxon>Vanilla</taxon>
    </lineage>
</organism>
<feature type="domain" description="SHSP" evidence="3">
    <location>
        <begin position="93"/>
        <end position="130"/>
    </location>
</feature>
<dbReference type="InterPro" id="IPR008978">
    <property type="entry name" value="HSP20-like_chaperone"/>
</dbReference>
<feature type="compositionally biased region" description="Polar residues" evidence="2">
    <location>
        <begin position="35"/>
        <end position="49"/>
    </location>
</feature>
<reference evidence="4 5" key="1">
    <citation type="journal article" date="2020" name="Nat. Food">
        <title>A phased Vanilla planifolia genome enables genetic improvement of flavour and production.</title>
        <authorList>
            <person name="Hasing T."/>
            <person name="Tang H."/>
            <person name="Brym M."/>
            <person name="Khazi F."/>
            <person name="Huang T."/>
            <person name="Chambers A.H."/>
        </authorList>
    </citation>
    <scope>NUCLEOTIDE SEQUENCE [LARGE SCALE GENOMIC DNA]</scope>
    <source>
        <tissue evidence="4">Leaf</tissue>
    </source>
</reference>
<keyword evidence="1" id="KW-0346">Stress response</keyword>
<dbReference type="EMBL" id="JADCNL010000001">
    <property type="protein sequence ID" value="KAG0497700.1"/>
    <property type="molecule type" value="Genomic_DNA"/>
</dbReference>
<dbReference type="Pfam" id="PF00011">
    <property type="entry name" value="HSP20"/>
    <property type="match status" value="1"/>
</dbReference>
<evidence type="ECO:0000313" key="5">
    <source>
        <dbReference type="Proteomes" id="UP000636800"/>
    </source>
</evidence>
<dbReference type="Gene3D" id="2.60.40.790">
    <property type="match status" value="1"/>
</dbReference>
<proteinExistence type="predicted"/>
<dbReference type="PANTHER" id="PTHR11527">
    <property type="entry name" value="HEAT-SHOCK PROTEIN 20 FAMILY MEMBER"/>
    <property type="match status" value="1"/>
</dbReference>
<comment type="caution">
    <text evidence="4">The sequence shown here is derived from an EMBL/GenBank/DDBJ whole genome shotgun (WGS) entry which is preliminary data.</text>
</comment>
<sequence>MSFLTDSLLLDSRPSPIFLHFPEELELFAALPPSRTTAGRRNLHSSSVARSDGGRTKGTGSVPVDILETPKNYAFFLDVPGLPKSEIQKVSTSDDANTSAITAKYEDGVLTVLVEKLSPTPEPKTKTVEVPVA</sequence>
<evidence type="ECO:0000256" key="1">
    <source>
        <dbReference type="ARBA" id="ARBA00023016"/>
    </source>
</evidence>
<feature type="region of interest" description="Disordered" evidence="2">
    <location>
        <begin position="35"/>
        <end position="63"/>
    </location>
</feature>